<reference evidence="9" key="1">
    <citation type="submission" date="2019-07" db="EMBL/GenBank/DDBJ databases">
        <title>Whole genome shotgun sequence of Lactobacillus kefiri NBRC 15888.</title>
        <authorList>
            <person name="Hosoyama A."/>
            <person name="Uohara A."/>
            <person name="Ohji S."/>
            <person name="Ichikawa N."/>
        </authorList>
    </citation>
    <scope>NUCLEOTIDE SEQUENCE [LARGE SCALE GENOMIC DNA]</scope>
    <source>
        <strain evidence="9">NBRC 15888</strain>
    </source>
</reference>
<keyword evidence="2" id="KW-0813">Transport</keyword>
<sequence>MEKQEDDNQLSRGLKNRHVQLIALGGTIGTGLFLGAGQSIHLAGPSIILAYGIAGLACFLLMRALGELLVSDVESNSFVFFIKKYLGEKMGFVIGWTYWMCWIAIAMAEVTASGLYVQFWFPNIPIWLTGLVLLLILFIINIVAVSAFGETEFWLAIIKIVAIVALILIGIVLVAIHYKTPYGHASLMNVVDGGFFATGAKGFVLSFQMVLFSFAGIEMIGMTASETQDPLVTIPKSINEVPTRVLLFYIGSLLALMSIFPWQHVSPTSSPFVQVFAGVGIRSAAVIINFVVLTAAISACNSSLFTTGRMLFSLTYNGKSKFSQKVGSLSRRQIPFNAILFSTAVIAVIVLLSIMMPGDVFSFISSVATTCFLFVWGMIVLAHLKYRRSIQKAGREKKLKFKMPLFPLTDYFVLIFMVFVAFVLTLKTDTLIALVGSVIWLIGLFVFKSLTDKVKDIEEE</sequence>
<dbReference type="GO" id="GO:0005886">
    <property type="term" value="C:plasma membrane"/>
    <property type="evidence" value="ECO:0007669"/>
    <property type="project" value="UniProtKB-SubCell"/>
</dbReference>
<evidence type="ECO:0000259" key="8">
    <source>
        <dbReference type="Pfam" id="PF00324"/>
    </source>
</evidence>
<keyword evidence="4" id="KW-0812">Transmembrane</keyword>
<accession>A0A511DSM3</accession>
<organism evidence="9 10">
    <name type="scientific">Lentilactobacillus kefiri</name>
    <name type="common">Lactobacillus kefiri</name>
    <dbReference type="NCBI Taxonomy" id="33962"/>
    <lineage>
        <taxon>Bacteria</taxon>
        <taxon>Bacillati</taxon>
        <taxon>Bacillota</taxon>
        <taxon>Bacilli</taxon>
        <taxon>Lactobacillales</taxon>
        <taxon>Lactobacillaceae</taxon>
        <taxon>Lentilactobacillus</taxon>
    </lineage>
</organism>
<dbReference type="GO" id="GO:0055085">
    <property type="term" value="P:transmembrane transport"/>
    <property type="evidence" value="ECO:0007669"/>
    <property type="project" value="InterPro"/>
</dbReference>
<dbReference type="Gene3D" id="1.20.1740.10">
    <property type="entry name" value="Amino acid/polyamine transporter I"/>
    <property type="match status" value="1"/>
</dbReference>
<dbReference type="Proteomes" id="UP000321893">
    <property type="component" value="Unassembled WGS sequence"/>
</dbReference>
<dbReference type="GeneID" id="71567673"/>
<comment type="caution">
    <text evidence="9">The sequence shown here is derived from an EMBL/GenBank/DDBJ whole genome shotgun (WGS) entry which is preliminary data.</text>
</comment>
<dbReference type="PANTHER" id="PTHR43495:SF2">
    <property type="entry name" value="D-SERINE_D-ALANINE_GLYCINE TRANSPORTER"/>
    <property type="match status" value="1"/>
</dbReference>
<keyword evidence="3" id="KW-1003">Cell membrane</keyword>
<dbReference type="PIRSF" id="PIRSF006060">
    <property type="entry name" value="AA_transporter"/>
    <property type="match status" value="1"/>
</dbReference>
<protein>
    <submittedName>
        <fullName evidence="9">Amino acid permease</fullName>
    </submittedName>
</protein>
<evidence type="ECO:0000256" key="1">
    <source>
        <dbReference type="ARBA" id="ARBA00004651"/>
    </source>
</evidence>
<dbReference type="GO" id="GO:0006865">
    <property type="term" value="P:amino acid transport"/>
    <property type="evidence" value="ECO:0007669"/>
    <property type="project" value="UniProtKB-KW"/>
</dbReference>
<comment type="subcellular location">
    <subcellularLocation>
        <location evidence="1">Cell membrane</location>
        <topology evidence="1">Multi-pass membrane protein</topology>
    </subcellularLocation>
</comment>
<evidence type="ECO:0000256" key="7">
    <source>
        <dbReference type="ARBA" id="ARBA00023136"/>
    </source>
</evidence>
<keyword evidence="10" id="KW-1185">Reference proteome</keyword>
<dbReference type="AlphaFoldDB" id="A0A511DSM3"/>
<dbReference type="InterPro" id="IPR004841">
    <property type="entry name" value="AA-permease/SLC12A_dom"/>
</dbReference>
<dbReference type="FunFam" id="1.20.1740.10:FF:000001">
    <property type="entry name" value="Amino acid permease"/>
    <property type="match status" value="1"/>
</dbReference>
<feature type="domain" description="Amino acid permease/ SLC12A" evidence="8">
    <location>
        <begin position="18"/>
        <end position="428"/>
    </location>
</feature>
<keyword evidence="5" id="KW-0029">Amino-acid transport</keyword>
<keyword evidence="6" id="KW-1133">Transmembrane helix</keyword>
<evidence type="ECO:0000256" key="5">
    <source>
        <dbReference type="ARBA" id="ARBA00022970"/>
    </source>
</evidence>
<dbReference type="Pfam" id="PF00324">
    <property type="entry name" value="AA_permease"/>
    <property type="match status" value="1"/>
</dbReference>
<evidence type="ECO:0000313" key="10">
    <source>
        <dbReference type="Proteomes" id="UP000321893"/>
    </source>
</evidence>
<evidence type="ECO:0000256" key="6">
    <source>
        <dbReference type="ARBA" id="ARBA00022989"/>
    </source>
</evidence>
<gene>
    <name evidence="9" type="ORF">LKE01_00330</name>
</gene>
<name>A0A511DSM3_LENKE</name>
<keyword evidence="7" id="KW-0472">Membrane</keyword>
<evidence type="ECO:0000256" key="4">
    <source>
        <dbReference type="ARBA" id="ARBA00022692"/>
    </source>
</evidence>
<dbReference type="PANTHER" id="PTHR43495">
    <property type="entry name" value="GABA PERMEASE"/>
    <property type="match status" value="1"/>
</dbReference>
<dbReference type="STRING" id="1423764.FC95_GL001883"/>
<evidence type="ECO:0000256" key="3">
    <source>
        <dbReference type="ARBA" id="ARBA00022475"/>
    </source>
</evidence>
<dbReference type="RefSeq" id="WP_056982567.1">
    <property type="nucleotide sequence ID" value="NZ_BJVK01000001.1"/>
</dbReference>
<dbReference type="OrthoDB" id="9780162at2"/>
<evidence type="ECO:0000313" key="9">
    <source>
        <dbReference type="EMBL" id="GEL27213.1"/>
    </source>
</evidence>
<proteinExistence type="predicted"/>
<dbReference type="EMBL" id="BJVK01000001">
    <property type="protein sequence ID" value="GEL27213.1"/>
    <property type="molecule type" value="Genomic_DNA"/>
</dbReference>
<evidence type="ECO:0000256" key="2">
    <source>
        <dbReference type="ARBA" id="ARBA00022448"/>
    </source>
</evidence>